<evidence type="ECO:0000313" key="3">
    <source>
        <dbReference type="EMBL" id="BAY14617.1"/>
    </source>
</evidence>
<evidence type="ECO:0000313" key="4">
    <source>
        <dbReference type="Proteomes" id="UP000218287"/>
    </source>
</evidence>
<sequence>MPEHDRLFKELLSTFFIEFLELFLPQIVSTIDRNSIRFLSQEYFADLTAGEDKIIDLLVEVRQAGEEVGFLVHIETQSYAEREFSRRMFFYFARLYQKYSQRVYPIVVFSFDQPYREEPHSHIVEFPNLKVLEFNFTAIQLNRLNWRDYLNQPNPVAAALMAKMQIAPSDRPKVKVECLRLLATLKLDPARTRLISGFVDTYLQLNQQEEQVFQEEIDRLEMNSQENVMEIVTSWMRQGIEQGAEREARSLVLRLLSRKVGELPEEVRSQIDVLSLHQLEALGEALLDFSNLSNLTDWLKQNRSIQQ</sequence>
<gene>
    <name evidence="3" type="ORF">NIES21_03740</name>
</gene>
<feature type="domain" description="DUF4351" evidence="2">
    <location>
        <begin position="241"/>
        <end position="299"/>
    </location>
</feature>
<evidence type="ECO:0000259" key="2">
    <source>
        <dbReference type="Pfam" id="PF14261"/>
    </source>
</evidence>
<dbReference type="AlphaFoldDB" id="A0A1Z4GAW2"/>
<dbReference type="InterPro" id="IPR025587">
    <property type="entry name" value="DUF4351"/>
</dbReference>
<name>A0A1Z4GAW2_9CYAN</name>
<dbReference type="PANTHER" id="PTHR35586">
    <property type="entry name" value="SLL1691 PROTEIN"/>
    <property type="match status" value="1"/>
</dbReference>
<feature type="domain" description="Transposase (putative) YhgA-like" evidence="1">
    <location>
        <begin position="3"/>
        <end position="105"/>
    </location>
</feature>
<evidence type="ECO:0000259" key="1">
    <source>
        <dbReference type="Pfam" id="PF04754"/>
    </source>
</evidence>
<organism evidence="3 4">
    <name type="scientific">Anabaenopsis circularis NIES-21</name>
    <dbReference type="NCBI Taxonomy" id="1085406"/>
    <lineage>
        <taxon>Bacteria</taxon>
        <taxon>Bacillati</taxon>
        <taxon>Cyanobacteriota</taxon>
        <taxon>Cyanophyceae</taxon>
        <taxon>Nostocales</taxon>
        <taxon>Nodulariaceae</taxon>
        <taxon>Anabaenopsis</taxon>
    </lineage>
</organism>
<dbReference type="PANTHER" id="PTHR35586:SF1">
    <property type="entry name" value="SLL1691 PROTEIN"/>
    <property type="match status" value="1"/>
</dbReference>
<evidence type="ECO:0008006" key="5">
    <source>
        <dbReference type="Google" id="ProtNLM"/>
    </source>
</evidence>
<dbReference type="EMBL" id="AP018174">
    <property type="protein sequence ID" value="BAY14617.1"/>
    <property type="molecule type" value="Genomic_DNA"/>
</dbReference>
<dbReference type="InterPro" id="IPR006842">
    <property type="entry name" value="Transposase_31"/>
</dbReference>
<dbReference type="OrthoDB" id="419816at2"/>
<dbReference type="Proteomes" id="UP000218287">
    <property type="component" value="Chromosome"/>
</dbReference>
<dbReference type="Pfam" id="PF14261">
    <property type="entry name" value="DUF4351"/>
    <property type="match status" value="1"/>
</dbReference>
<dbReference type="Pfam" id="PF04754">
    <property type="entry name" value="Transposase_31"/>
    <property type="match status" value="1"/>
</dbReference>
<proteinExistence type="predicted"/>
<protein>
    <recommendedName>
        <fullName evidence="5">DUF4351 domain-containing protein</fullName>
    </recommendedName>
</protein>
<accession>A0A1Z4GAW2</accession>
<keyword evidence="4" id="KW-1185">Reference proteome</keyword>
<reference evidence="3 4" key="1">
    <citation type="submission" date="2017-06" db="EMBL/GenBank/DDBJ databases">
        <title>Genome sequencing of cyanobaciteial culture collection at National Institute for Environmental Studies (NIES).</title>
        <authorList>
            <person name="Hirose Y."/>
            <person name="Shimura Y."/>
            <person name="Fujisawa T."/>
            <person name="Nakamura Y."/>
            <person name="Kawachi M."/>
        </authorList>
    </citation>
    <scope>NUCLEOTIDE SEQUENCE [LARGE SCALE GENOMIC DNA]</scope>
    <source>
        <strain evidence="3 4">NIES-21</strain>
    </source>
</reference>